<evidence type="ECO:0000313" key="4">
    <source>
        <dbReference type="Proteomes" id="UP000483078"/>
    </source>
</evidence>
<reference evidence="3 4" key="1">
    <citation type="submission" date="2019-06" db="EMBL/GenBank/DDBJ databases">
        <title>Enrichment of Autotrophic Halophilic Microorganisms from Red Sea Brine Pool Using Microbial Electrosynthesis System.</title>
        <authorList>
            <person name="Alqahtani M.F."/>
            <person name="Bajracharya S."/>
            <person name="Katuri K.P."/>
            <person name="Ali M."/>
            <person name="Saikaly P.E."/>
        </authorList>
    </citation>
    <scope>NUCLEOTIDE SEQUENCE [LARGE SCALE GENOMIC DNA]</scope>
    <source>
        <strain evidence="3">MES6</strain>
    </source>
</reference>
<dbReference type="InterPro" id="IPR022789">
    <property type="entry name" value="ParD"/>
</dbReference>
<name>A0A7C9HDE0_9RHOB</name>
<dbReference type="NCBIfam" id="TIGR02606">
    <property type="entry name" value="antidote_CC2985"/>
    <property type="match status" value="1"/>
</dbReference>
<evidence type="ECO:0000256" key="1">
    <source>
        <dbReference type="ARBA" id="ARBA00008580"/>
    </source>
</evidence>
<dbReference type="SUPFAM" id="SSF47598">
    <property type="entry name" value="Ribbon-helix-helix"/>
    <property type="match status" value="1"/>
</dbReference>
<organism evidence="3 4">
    <name type="scientific">Sediminimonas qiaohouensis</name>
    <dbReference type="NCBI Taxonomy" id="552061"/>
    <lineage>
        <taxon>Bacteria</taxon>
        <taxon>Pseudomonadati</taxon>
        <taxon>Pseudomonadota</taxon>
        <taxon>Alphaproteobacteria</taxon>
        <taxon>Rhodobacterales</taxon>
        <taxon>Roseobacteraceae</taxon>
        <taxon>Sediminimonas</taxon>
    </lineage>
</organism>
<dbReference type="EMBL" id="VENJ01000036">
    <property type="protein sequence ID" value="MTJ06065.1"/>
    <property type="molecule type" value="Genomic_DNA"/>
</dbReference>
<dbReference type="InterPro" id="IPR010985">
    <property type="entry name" value="Ribbon_hlx_hlx"/>
</dbReference>
<evidence type="ECO:0000256" key="2">
    <source>
        <dbReference type="ARBA" id="ARBA00022649"/>
    </source>
</evidence>
<sequence>MSKATSIILGDHFDKLITQQVQTGRYGTVSEVVRDALRLFEQQQTAMQRLNDAIEEGYASGFIDELDWDALERRAEEAAKA</sequence>
<dbReference type="Proteomes" id="UP000483078">
    <property type="component" value="Unassembled WGS sequence"/>
</dbReference>
<comment type="caution">
    <text evidence="3">The sequence shown here is derived from an EMBL/GenBank/DDBJ whole genome shotgun (WGS) entry which is preliminary data.</text>
</comment>
<dbReference type="Gene3D" id="6.10.10.120">
    <property type="entry name" value="Antitoxin ParD1-like"/>
    <property type="match status" value="1"/>
</dbReference>
<accession>A0A7C9HDE0</accession>
<dbReference type="InterPro" id="IPR038296">
    <property type="entry name" value="ParD_sf"/>
</dbReference>
<comment type="similarity">
    <text evidence="1">Belongs to the ParD antitoxin family.</text>
</comment>
<dbReference type="PANTHER" id="PTHR36582:SF2">
    <property type="entry name" value="ANTITOXIN PARD"/>
    <property type="match status" value="1"/>
</dbReference>
<dbReference type="PANTHER" id="PTHR36582">
    <property type="entry name" value="ANTITOXIN PARD"/>
    <property type="match status" value="1"/>
</dbReference>
<dbReference type="AlphaFoldDB" id="A0A7C9HDE0"/>
<proteinExistence type="inferred from homology"/>
<dbReference type="GO" id="GO:0006355">
    <property type="term" value="P:regulation of DNA-templated transcription"/>
    <property type="evidence" value="ECO:0007669"/>
    <property type="project" value="InterPro"/>
</dbReference>
<dbReference type="Pfam" id="PF03693">
    <property type="entry name" value="ParD_antitoxin"/>
    <property type="match status" value="1"/>
</dbReference>
<keyword evidence="2" id="KW-1277">Toxin-antitoxin system</keyword>
<protein>
    <submittedName>
        <fullName evidence="3">Type II toxin-antitoxin system ParD family antitoxin</fullName>
    </submittedName>
</protein>
<dbReference type="CDD" id="cd22231">
    <property type="entry name" value="RHH_NikR_HicB-like"/>
    <property type="match status" value="1"/>
</dbReference>
<evidence type="ECO:0000313" key="3">
    <source>
        <dbReference type="EMBL" id="MTJ06065.1"/>
    </source>
</evidence>
<gene>
    <name evidence="3" type="ORF">FH759_15465</name>
</gene>